<evidence type="ECO:0000256" key="3">
    <source>
        <dbReference type="ARBA" id="ARBA00021299"/>
    </source>
</evidence>
<evidence type="ECO:0000313" key="6">
    <source>
        <dbReference type="EMBL" id="AYG99032.1"/>
    </source>
</evidence>
<dbReference type="EMBL" id="MH374283">
    <property type="protein sequence ID" value="AYG99032.1"/>
    <property type="molecule type" value="Genomic_RNA"/>
</dbReference>
<comment type="subcellular location">
    <subcellularLocation>
        <location evidence="1">Host cytoplasm</location>
    </subcellularLocation>
    <subcellularLocation>
        <location evidence="2">Virion</location>
    </subcellularLocation>
</comment>
<dbReference type="GO" id="GO:0030430">
    <property type="term" value="C:host cell cytoplasm"/>
    <property type="evidence" value="ECO:0007669"/>
    <property type="project" value="UniProtKB-SubCell"/>
</dbReference>
<dbReference type="GO" id="GO:0044423">
    <property type="term" value="C:virion component"/>
    <property type="evidence" value="ECO:0007669"/>
    <property type="project" value="UniProtKB-KW"/>
</dbReference>
<dbReference type="InterPro" id="IPR009979">
    <property type="entry name" value="Lenti_VIF_2"/>
</dbReference>
<keyword evidence="5" id="KW-1035">Host cytoplasm</keyword>
<evidence type="ECO:0000256" key="2">
    <source>
        <dbReference type="ARBA" id="ARBA00004328"/>
    </source>
</evidence>
<gene>
    <name evidence="6" type="primary">vif</name>
</gene>
<accession>A0A455LJD8</accession>
<sequence>MSSSYRHQKTCRKVKRKEIGPQLPLWTWKETAFSMNQTPGWYSTVRLQGLMWNKRGYKLGYQGEKEGYEYWKVNREGPWAMQLRRNISIIAQINWREAWEYKSKGEWKIIGKWYETPGDYKNKEDQFWFHWRVAICSCRKEKWDIREFMVGRHRWDLCKSCIQGEIVKNTEKRSLQRLALLKLSEGHVFQVMPLWRARKVTVERFPWCRNPTGYVMPWSLQECWEMESIFE</sequence>
<proteinExistence type="predicted"/>
<protein>
    <recommendedName>
        <fullName evidence="3">Virion infectivity factor</fullName>
    </recommendedName>
</protein>
<organism evidence="6">
    <name type="scientific">Small ruminant lentivirus</name>
    <dbReference type="NCBI Taxonomy" id="254355"/>
    <lineage>
        <taxon>Viruses</taxon>
        <taxon>Riboviria</taxon>
        <taxon>Pararnavirae</taxon>
        <taxon>Artverviricota</taxon>
        <taxon>Revtraviricetes</taxon>
        <taxon>Ortervirales</taxon>
        <taxon>Retroviridae</taxon>
        <taxon>Orthoretrovirinae</taxon>
        <taxon>Lentivirus</taxon>
        <taxon>Lentivirus capartenc</taxon>
        <taxon>Caprine arthritis encephalitis virus</taxon>
    </lineage>
</organism>
<evidence type="ECO:0000256" key="4">
    <source>
        <dbReference type="ARBA" id="ARBA00022844"/>
    </source>
</evidence>
<dbReference type="Pfam" id="PF07401">
    <property type="entry name" value="Lenti_VIF_2"/>
    <property type="match status" value="1"/>
</dbReference>
<evidence type="ECO:0000256" key="5">
    <source>
        <dbReference type="ARBA" id="ARBA00023200"/>
    </source>
</evidence>
<reference evidence="6" key="1">
    <citation type="submission" date="2018-05" db="EMBL/GenBank/DDBJ databases">
        <title>Small Ruminant Lentivirus in Piedmont: a whole genome approach.</title>
        <authorList>
            <person name="Bertolotti L."/>
            <person name="Colitti B."/>
            <person name="Rosati S."/>
        </authorList>
    </citation>
    <scope>NUCLEOTIDE SEQUENCE</scope>
    <source>
        <strain evidence="6">SRLV024</strain>
    </source>
</reference>
<name>A0A455LJD8_CAEV</name>
<keyword evidence="4" id="KW-0946">Virion</keyword>
<evidence type="ECO:0000256" key="1">
    <source>
        <dbReference type="ARBA" id="ARBA00004192"/>
    </source>
</evidence>